<keyword evidence="4 8" id="KW-0378">Hydrolase</keyword>
<dbReference type="RefSeq" id="WP_209349746.1">
    <property type="nucleotide sequence ID" value="NZ_JAGIYZ010000001.1"/>
</dbReference>
<evidence type="ECO:0000256" key="4">
    <source>
        <dbReference type="ARBA" id="ARBA00022801"/>
    </source>
</evidence>
<evidence type="ECO:0000256" key="6">
    <source>
        <dbReference type="ARBA" id="ARBA00023295"/>
    </source>
</evidence>
<keyword evidence="6" id="KW-0326">Glycosidase</keyword>
<dbReference type="SUPFAM" id="SSF48208">
    <property type="entry name" value="Six-hairpin glycosidases"/>
    <property type="match status" value="1"/>
</dbReference>
<protein>
    <recommendedName>
        <fullName evidence="3">cellulase</fullName>
        <ecNumber evidence="3">3.2.1.4</ecNumber>
    </recommendedName>
</protein>
<dbReference type="EMBL" id="JAGIYZ010000001">
    <property type="protein sequence ID" value="MBP0462368.1"/>
    <property type="molecule type" value="Genomic_DNA"/>
</dbReference>
<keyword evidence="9" id="KW-1185">Reference proteome</keyword>
<dbReference type="EC" id="3.2.1.4" evidence="3"/>
<accession>A0ABS4ALZ7</accession>
<dbReference type="Proteomes" id="UP000680815">
    <property type="component" value="Unassembled WGS sequence"/>
</dbReference>
<evidence type="ECO:0000256" key="1">
    <source>
        <dbReference type="ARBA" id="ARBA00000966"/>
    </source>
</evidence>
<gene>
    <name evidence="8" type="ORF">J5Y09_00455</name>
</gene>
<name>A0ABS4ALZ7_9PROT</name>
<dbReference type="InterPro" id="IPR012341">
    <property type="entry name" value="6hp_glycosidase-like_sf"/>
</dbReference>
<dbReference type="GO" id="GO:0016787">
    <property type="term" value="F:hydrolase activity"/>
    <property type="evidence" value="ECO:0007669"/>
    <property type="project" value="UniProtKB-KW"/>
</dbReference>
<evidence type="ECO:0000256" key="3">
    <source>
        <dbReference type="ARBA" id="ARBA00012601"/>
    </source>
</evidence>
<keyword evidence="7" id="KW-0119">Carbohydrate metabolism</keyword>
<evidence type="ECO:0000256" key="2">
    <source>
        <dbReference type="ARBA" id="ARBA00009209"/>
    </source>
</evidence>
<keyword evidence="5" id="KW-0136">Cellulose degradation</keyword>
<dbReference type="InterPro" id="IPR002037">
    <property type="entry name" value="Glyco_hydro_8"/>
</dbReference>
<reference evidence="8 9" key="1">
    <citation type="submission" date="2021-03" db="EMBL/GenBank/DDBJ databases">
        <authorList>
            <person name="So Y."/>
        </authorList>
    </citation>
    <scope>NUCLEOTIDE SEQUENCE [LARGE SCALE GENOMIC DNA]</scope>
    <source>
        <strain evidence="8 9">PWR1</strain>
    </source>
</reference>
<proteinExistence type="inferred from homology"/>
<dbReference type="Pfam" id="PF01270">
    <property type="entry name" value="Glyco_hydro_8"/>
    <property type="match status" value="1"/>
</dbReference>
<comment type="similarity">
    <text evidence="2">Belongs to the glycosyl hydrolase 8 (cellulase D) family.</text>
</comment>
<sequence length="357" mass="38772">MKTVLAAATGRRALGALGISMLGAAPTESGEHLIAAEWRAFTQRFLTPEGRIVDTGNGGISHSEGQGWGLMFAAAFNDRAAFDRILSWTTTVLKRSGDSLHAWRFRPGATEPVDDPNNATDGDLYIAWGLLMAYERWRHTPHRMRATAIARDMLRLTLRRPQGKAVLLPGAVGFERQEGLVLNPSYVALPAYAAMHRAMPGDGWLTLMRDGSDLLRRGRFGAWGLSPDWLLVPRAAGAPFVMADGWPRRFSFDAVRVPLMLAWAGETMHPALRGPHAFWTDQRWSQPPAWVDLETGVTAEFAASPGMRAIAAFAASRIAGAAAPVRLPQVADSADYYSAALVMLVRLACAATGTRIA</sequence>
<comment type="caution">
    <text evidence="8">The sequence shown here is derived from an EMBL/GenBank/DDBJ whole genome shotgun (WGS) entry which is preliminary data.</text>
</comment>
<dbReference type="Gene3D" id="1.50.10.10">
    <property type="match status" value="1"/>
</dbReference>
<evidence type="ECO:0000256" key="5">
    <source>
        <dbReference type="ARBA" id="ARBA00023001"/>
    </source>
</evidence>
<organism evidence="8 9">
    <name type="scientific">Roseomonas nitratireducens</name>
    <dbReference type="NCBI Taxonomy" id="2820810"/>
    <lineage>
        <taxon>Bacteria</taxon>
        <taxon>Pseudomonadati</taxon>
        <taxon>Pseudomonadota</taxon>
        <taxon>Alphaproteobacteria</taxon>
        <taxon>Acetobacterales</taxon>
        <taxon>Roseomonadaceae</taxon>
        <taxon>Roseomonas</taxon>
    </lineage>
</organism>
<evidence type="ECO:0000313" key="9">
    <source>
        <dbReference type="Proteomes" id="UP000680815"/>
    </source>
</evidence>
<evidence type="ECO:0000256" key="7">
    <source>
        <dbReference type="ARBA" id="ARBA00023326"/>
    </source>
</evidence>
<comment type="catalytic activity">
    <reaction evidence="1">
        <text>Endohydrolysis of (1-&gt;4)-beta-D-glucosidic linkages in cellulose, lichenin and cereal beta-D-glucans.</text>
        <dbReference type="EC" id="3.2.1.4"/>
    </reaction>
</comment>
<dbReference type="PRINTS" id="PR00735">
    <property type="entry name" value="GLHYDRLASE8"/>
</dbReference>
<keyword evidence="7" id="KW-0624">Polysaccharide degradation</keyword>
<dbReference type="InterPro" id="IPR008928">
    <property type="entry name" value="6-hairpin_glycosidase_sf"/>
</dbReference>
<evidence type="ECO:0000313" key="8">
    <source>
        <dbReference type="EMBL" id="MBP0462368.1"/>
    </source>
</evidence>